<dbReference type="SUPFAM" id="SSF50475">
    <property type="entry name" value="FMN-binding split barrel"/>
    <property type="match status" value="1"/>
</dbReference>
<feature type="binding site" evidence="6">
    <location>
        <position position="146"/>
    </location>
    <ligand>
        <name>substrate</name>
    </ligand>
</feature>
<accession>A0ABM9IXA2</accession>
<dbReference type="InterPro" id="IPR019576">
    <property type="entry name" value="Pyridoxamine_oxidase_dimer_C"/>
</dbReference>
<reference evidence="9 10" key="1">
    <citation type="submission" date="2023-07" db="EMBL/GenBank/DDBJ databases">
        <authorList>
            <person name="Peeters C."/>
        </authorList>
    </citation>
    <scope>NUCLEOTIDE SEQUENCE [LARGE SCALE GENOMIC DNA]</scope>
    <source>
        <strain evidence="9 10">LMG 19083</strain>
    </source>
</reference>
<feature type="binding site" evidence="6">
    <location>
        <position position="81"/>
    </location>
    <ligand>
        <name>substrate</name>
    </ligand>
</feature>
<comment type="catalytic activity">
    <reaction evidence="6">
        <text>pyridoxamine 5'-phosphate + O2 + H2O = pyridoxal 5'-phosphate + H2O2 + NH4(+)</text>
        <dbReference type="Rhea" id="RHEA:15817"/>
        <dbReference type="ChEBI" id="CHEBI:15377"/>
        <dbReference type="ChEBI" id="CHEBI:15379"/>
        <dbReference type="ChEBI" id="CHEBI:16240"/>
        <dbReference type="ChEBI" id="CHEBI:28938"/>
        <dbReference type="ChEBI" id="CHEBI:58451"/>
        <dbReference type="ChEBI" id="CHEBI:597326"/>
        <dbReference type="EC" id="1.4.3.5"/>
    </reaction>
</comment>
<dbReference type="PIRSF" id="PIRSF000190">
    <property type="entry name" value="Pyd_amn-ph_oxd"/>
    <property type="match status" value="1"/>
</dbReference>
<dbReference type="NCBIfam" id="NF004231">
    <property type="entry name" value="PRK05679.1"/>
    <property type="match status" value="1"/>
</dbReference>
<feature type="binding site" evidence="6">
    <location>
        <begin position="91"/>
        <end position="92"/>
    </location>
    <ligand>
        <name>FMN</name>
        <dbReference type="ChEBI" id="CHEBI:58210"/>
    </ligand>
</feature>
<comment type="subunit">
    <text evidence="6">Homodimer.</text>
</comment>
<feature type="domain" description="Pyridoxamine 5'-phosphate oxidase N-terminal" evidence="7">
    <location>
        <begin position="48"/>
        <end position="171"/>
    </location>
</feature>
<proteinExistence type="inferred from homology"/>
<feature type="binding site" evidence="6">
    <location>
        <position position="209"/>
    </location>
    <ligand>
        <name>FMN</name>
        <dbReference type="ChEBI" id="CHEBI:58210"/>
    </ligand>
</feature>
<dbReference type="InterPro" id="IPR012349">
    <property type="entry name" value="Split_barrel_FMN-bd"/>
</dbReference>
<name>A0ABM9IXA2_9RALS</name>
<comment type="pathway">
    <text evidence="6">Cofactor metabolism; pyridoxal 5'-phosphate salvage; pyridoxal 5'-phosphate from pyridoxamine 5'-phosphate: step 1/1.</text>
</comment>
<protein>
    <recommendedName>
        <fullName evidence="6">Pyridoxine/pyridoxamine 5'-phosphate oxidase</fullName>
        <ecNumber evidence="6">1.4.3.5</ecNumber>
    </recommendedName>
    <alternativeName>
        <fullName evidence="6">PNP/PMP oxidase</fullName>
        <shortName evidence="6">PNPOx</shortName>
    </alternativeName>
    <alternativeName>
        <fullName evidence="6">Pyridoxal 5'-phosphate synthase</fullName>
    </alternativeName>
</protein>
<comment type="caution">
    <text evidence="9">The sequence shown here is derived from an EMBL/GenBank/DDBJ whole genome shotgun (WGS) entry which is preliminary data.</text>
</comment>
<feature type="binding site" evidence="6">
    <location>
        <position position="138"/>
    </location>
    <ligand>
        <name>substrate</name>
    </ligand>
</feature>
<keyword evidence="4 6" id="KW-0560">Oxidoreductase</keyword>
<keyword evidence="5 6" id="KW-0664">Pyridoxine biosynthesis</keyword>
<evidence type="ECO:0000259" key="8">
    <source>
        <dbReference type="Pfam" id="PF10590"/>
    </source>
</evidence>
<keyword evidence="3 6" id="KW-0288">FMN</keyword>
<evidence type="ECO:0000313" key="10">
    <source>
        <dbReference type="Proteomes" id="UP001189813"/>
    </source>
</evidence>
<gene>
    <name evidence="6 9" type="primary">pdxH</name>
    <name evidence="9" type="ORF">LMG19083_00014</name>
</gene>
<comment type="function">
    <text evidence="6">Catalyzes the oxidation of either pyridoxine 5'-phosphate (PNP) or pyridoxamine 5'-phosphate (PMP) into pyridoxal 5'-phosphate (PLP).</text>
</comment>
<dbReference type="NCBIfam" id="TIGR00558">
    <property type="entry name" value="pdxH"/>
    <property type="match status" value="1"/>
</dbReference>
<evidence type="ECO:0000256" key="2">
    <source>
        <dbReference type="ARBA" id="ARBA00022630"/>
    </source>
</evidence>
<comment type="similarity">
    <text evidence="1 6">Belongs to the pyridoxamine 5'-phosphate oxidase family.</text>
</comment>
<comment type="catalytic activity">
    <reaction evidence="6">
        <text>pyridoxine 5'-phosphate + O2 = pyridoxal 5'-phosphate + H2O2</text>
        <dbReference type="Rhea" id="RHEA:15149"/>
        <dbReference type="ChEBI" id="CHEBI:15379"/>
        <dbReference type="ChEBI" id="CHEBI:16240"/>
        <dbReference type="ChEBI" id="CHEBI:58589"/>
        <dbReference type="ChEBI" id="CHEBI:597326"/>
        <dbReference type="EC" id="1.4.3.5"/>
    </reaction>
</comment>
<dbReference type="HAMAP" id="MF_01629">
    <property type="entry name" value="PdxH"/>
    <property type="match status" value="1"/>
</dbReference>
<evidence type="ECO:0000256" key="1">
    <source>
        <dbReference type="ARBA" id="ARBA00007301"/>
    </source>
</evidence>
<evidence type="ECO:0000256" key="3">
    <source>
        <dbReference type="ARBA" id="ARBA00022643"/>
    </source>
</evidence>
<dbReference type="EMBL" id="CATZBU010000001">
    <property type="protein sequence ID" value="CAJ0775297.1"/>
    <property type="molecule type" value="Genomic_DNA"/>
</dbReference>
<dbReference type="Pfam" id="PF10590">
    <property type="entry name" value="PNP_phzG_C"/>
    <property type="match status" value="1"/>
</dbReference>
<feature type="binding site" evidence="6">
    <location>
        <position position="120"/>
    </location>
    <ligand>
        <name>FMN</name>
        <dbReference type="ChEBI" id="CHEBI:58210"/>
    </ligand>
</feature>
<feature type="binding site" evidence="6">
    <location>
        <position position="199"/>
    </location>
    <ligand>
        <name>FMN</name>
        <dbReference type="ChEBI" id="CHEBI:58210"/>
    </ligand>
</feature>
<organism evidence="9 10">
    <name type="scientific">Ralstonia psammae</name>
    <dbReference type="NCBI Taxonomy" id="3058598"/>
    <lineage>
        <taxon>Bacteria</taxon>
        <taxon>Pseudomonadati</taxon>
        <taxon>Pseudomonadota</taxon>
        <taxon>Betaproteobacteria</taxon>
        <taxon>Burkholderiales</taxon>
        <taxon>Burkholderiaceae</taxon>
        <taxon>Ralstonia</taxon>
    </lineage>
</organism>
<dbReference type="Pfam" id="PF01243">
    <property type="entry name" value="PNPOx_N"/>
    <property type="match status" value="1"/>
</dbReference>
<dbReference type="Proteomes" id="UP001189813">
    <property type="component" value="Unassembled WGS sequence"/>
</dbReference>
<sequence length="227" mass="25922">MFVYTRPVLMPHPPLMTSIADIRTDYARASLDIADVDANPLRQFRRWFDEALKAEVAEVNAMTLATVDPHGQPAARIVLLKNLDERGFTFFTNYASHKGEELAANPRAALLFHWIGLERQVRIQGIVEKVSDAESDAYYHSRPLGSRLGAWASEQSSEVPDRATLEAREAEYSQRFGDAPPRPPHWGGYRLLPERLEFWQGRPSRLHDRLEYRKQADGSWTIVRLAP</sequence>
<dbReference type="InterPro" id="IPR000659">
    <property type="entry name" value="Pyridox_Oxase"/>
</dbReference>
<dbReference type="EC" id="1.4.3.5" evidence="6"/>
<dbReference type="PANTHER" id="PTHR10851:SF0">
    <property type="entry name" value="PYRIDOXINE-5'-PHOSPHATE OXIDASE"/>
    <property type="match status" value="1"/>
</dbReference>
<dbReference type="InterPro" id="IPR019740">
    <property type="entry name" value="Pyridox_Oxase_CS"/>
</dbReference>
<dbReference type="InterPro" id="IPR011576">
    <property type="entry name" value="Pyridox_Oxase_N"/>
</dbReference>
<dbReference type="PANTHER" id="PTHR10851">
    <property type="entry name" value="PYRIDOXINE-5-PHOSPHATE OXIDASE"/>
    <property type="match status" value="1"/>
</dbReference>
<dbReference type="GO" id="GO:0004733">
    <property type="term" value="F:pyridoxamine phosphate oxidase activity"/>
    <property type="evidence" value="ECO:0007669"/>
    <property type="project" value="UniProtKB-EC"/>
</dbReference>
<feature type="binding site" evidence="6">
    <location>
        <position position="142"/>
    </location>
    <ligand>
        <name>substrate</name>
    </ligand>
</feature>
<dbReference type="PROSITE" id="PS01064">
    <property type="entry name" value="PYRIDOX_OXIDASE"/>
    <property type="match status" value="1"/>
</dbReference>
<evidence type="ECO:0000256" key="5">
    <source>
        <dbReference type="ARBA" id="ARBA00023096"/>
    </source>
</evidence>
<feature type="binding site" evidence="6">
    <location>
        <position position="98"/>
    </location>
    <ligand>
        <name>FMN</name>
        <dbReference type="ChEBI" id="CHEBI:58210"/>
    </ligand>
</feature>
<evidence type="ECO:0000313" key="9">
    <source>
        <dbReference type="EMBL" id="CAJ0775297.1"/>
    </source>
</evidence>
<evidence type="ECO:0000256" key="4">
    <source>
        <dbReference type="ARBA" id="ARBA00023002"/>
    </source>
</evidence>
<comment type="cofactor">
    <cofactor evidence="6">
        <name>FMN</name>
        <dbReference type="ChEBI" id="CHEBI:58210"/>
    </cofactor>
    <text evidence="6">Binds 1 FMN per subunit.</text>
</comment>
<comment type="pathway">
    <text evidence="6">Cofactor metabolism; pyridoxal 5'-phosphate salvage; pyridoxal 5'-phosphate from pyridoxine 5'-phosphate: step 1/1.</text>
</comment>
<evidence type="ECO:0000259" key="7">
    <source>
        <dbReference type="Pfam" id="PF01243"/>
    </source>
</evidence>
<evidence type="ECO:0000256" key="6">
    <source>
        <dbReference type="HAMAP-Rule" id="MF_01629"/>
    </source>
</evidence>
<feature type="domain" description="Pyridoxine 5'-phosphate oxidase dimerisation C-terminal" evidence="8">
    <location>
        <begin position="186"/>
        <end position="227"/>
    </location>
</feature>
<feature type="binding site" evidence="6">
    <location>
        <begin position="76"/>
        <end position="81"/>
    </location>
    <ligand>
        <name>FMN</name>
        <dbReference type="ChEBI" id="CHEBI:58210"/>
    </ligand>
</feature>
<keyword evidence="2 6" id="KW-0285">Flavoprotein</keyword>
<comment type="caution">
    <text evidence="6">Lacks conserved residue(s) required for the propagation of feature annotation.</text>
</comment>
<feature type="binding site" evidence="6">
    <location>
        <begin position="205"/>
        <end position="207"/>
    </location>
    <ligand>
        <name>substrate</name>
    </ligand>
</feature>
<keyword evidence="10" id="KW-1185">Reference proteome</keyword>
<feature type="binding site" evidence="6">
    <location>
        <begin position="155"/>
        <end position="156"/>
    </location>
    <ligand>
        <name>FMN</name>
        <dbReference type="ChEBI" id="CHEBI:58210"/>
    </ligand>
</feature>
<dbReference type="Gene3D" id="2.30.110.10">
    <property type="entry name" value="Electron Transport, Fmn-binding Protein, Chain A"/>
    <property type="match status" value="1"/>
</dbReference>